<dbReference type="RefSeq" id="WP_171709773.1">
    <property type="nucleotide sequence ID" value="NZ_JAAVLW010000003.1"/>
</dbReference>
<keyword evidence="4" id="KW-1185">Reference proteome</keyword>
<comment type="caution">
    <text evidence="3">The sequence shown here is derived from an EMBL/GenBank/DDBJ whole genome shotgun (WGS) entry which is preliminary data.</text>
</comment>
<dbReference type="GO" id="GO:0016740">
    <property type="term" value="F:transferase activity"/>
    <property type="evidence" value="ECO:0007669"/>
    <property type="project" value="UniProtKB-KW"/>
</dbReference>
<dbReference type="CDD" id="cd00570">
    <property type="entry name" value="GST_N_family"/>
    <property type="match status" value="1"/>
</dbReference>
<dbReference type="SUPFAM" id="SSF52833">
    <property type="entry name" value="Thioredoxin-like"/>
    <property type="match status" value="1"/>
</dbReference>
<protein>
    <submittedName>
        <fullName evidence="3">Glutathione S-transferase family protein</fullName>
    </submittedName>
</protein>
<proteinExistence type="predicted"/>
<gene>
    <name evidence="3" type="ORF">HCN50_11690</name>
</gene>
<dbReference type="Pfam" id="PF00043">
    <property type="entry name" value="GST_C"/>
    <property type="match status" value="1"/>
</dbReference>
<accession>A0A7Y4H3B9</accession>
<dbReference type="PANTHER" id="PTHR44051:SF8">
    <property type="entry name" value="GLUTATHIONE S-TRANSFERASE GSTA"/>
    <property type="match status" value="1"/>
</dbReference>
<feature type="domain" description="GST N-terminal" evidence="1">
    <location>
        <begin position="1"/>
        <end position="83"/>
    </location>
</feature>
<dbReference type="SFLD" id="SFLDG00358">
    <property type="entry name" value="Main_(cytGST)"/>
    <property type="match status" value="1"/>
</dbReference>
<dbReference type="Proteomes" id="UP000528734">
    <property type="component" value="Unassembled WGS sequence"/>
</dbReference>
<dbReference type="InterPro" id="IPR010987">
    <property type="entry name" value="Glutathione-S-Trfase_C-like"/>
</dbReference>
<dbReference type="InterPro" id="IPR004045">
    <property type="entry name" value="Glutathione_S-Trfase_N"/>
</dbReference>
<dbReference type="PROSITE" id="PS50405">
    <property type="entry name" value="GST_CTER"/>
    <property type="match status" value="1"/>
</dbReference>
<evidence type="ECO:0000259" key="1">
    <source>
        <dbReference type="PROSITE" id="PS50404"/>
    </source>
</evidence>
<dbReference type="InterPro" id="IPR040079">
    <property type="entry name" value="Glutathione_S-Trfase"/>
</dbReference>
<evidence type="ECO:0000259" key="2">
    <source>
        <dbReference type="PROSITE" id="PS50405"/>
    </source>
</evidence>
<sequence>MSLTFHFHPLASYCWKPLIALYENGVPFTPNLVDLGNPAERAALVKLWGIGKFPVLQDDGKDEIVPESSIIVEYLDRHYGDAARLIPSDPDGAWRTRLRDRFYDLYVHLPMQKIMLDRLRPEGKRDPHGVEEARVQLRTSYAMIERQMAGGGWAMGEDFTLADCAAAPSLFYGNMAEPFGDDHENLAAYLERLKARPSFARVLKEAEPYFQMVPKET</sequence>
<dbReference type="SUPFAM" id="SSF47616">
    <property type="entry name" value="GST C-terminal domain-like"/>
    <property type="match status" value="1"/>
</dbReference>
<dbReference type="Pfam" id="PF13417">
    <property type="entry name" value="GST_N_3"/>
    <property type="match status" value="1"/>
</dbReference>
<dbReference type="Gene3D" id="3.40.30.10">
    <property type="entry name" value="Glutaredoxin"/>
    <property type="match status" value="1"/>
</dbReference>
<dbReference type="PROSITE" id="PS50404">
    <property type="entry name" value="GST_NTER"/>
    <property type="match status" value="1"/>
</dbReference>
<evidence type="ECO:0000313" key="3">
    <source>
        <dbReference type="EMBL" id="NOJ46899.1"/>
    </source>
</evidence>
<dbReference type="CDD" id="cd00299">
    <property type="entry name" value="GST_C_family"/>
    <property type="match status" value="1"/>
</dbReference>
<reference evidence="3 4" key="1">
    <citation type="submission" date="2020-03" db="EMBL/GenBank/DDBJ databases">
        <title>Bradyrhizobium diversity isolated from nodules of Muelleranthus trifoliolatus.</title>
        <authorList>
            <person name="Klepa M."/>
            <person name="Helene L."/>
            <person name="Hungria M."/>
        </authorList>
    </citation>
    <scope>NUCLEOTIDE SEQUENCE [LARGE SCALE GENOMIC DNA]</scope>
    <source>
        <strain evidence="3 4">WSM 1744</strain>
    </source>
</reference>
<keyword evidence="3" id="KW-0808">Transferase</keyword>
<dbReference type="Gene3D" id="1.20.1050.10">
    <property type="match status" value="1"/>
</dbReference>
<organism evidence="3 4">
    <name type="scientific">Bradyrhizobium archetypum</name>
    <dbReference type="NCBI Taxonomy" id="2721160"/>
    <lineage>
        <taxon>Bacteria</taxon>
        <taxon>Pseudomonadati</taxon>
        <taxon>Pseudomonadota</taxon>
        <taxon>Alphaproteobacteria</taxon>
        <taxon>Hyphomicrobiales</taxon>
        <taxon>Nitrobacteraceae</taxon>
        <taxon>Bradyrhizobium</taxon>
    </lineage>
</organism>
<feature type="domain" description="GST C-terminal" evidence="2">
    <location>
        <begin position="92"/>
        <end position="210"/>
    </location>
</feature>
<dbReference type="AlphaFoldDB" id="A0A7Y4H3B9"/>
<dbReference type="InterPro" id="IPR036282">
    <property type="entry name" value="Glutathione-S-Trfase_C_sf"/>
</dbReference>
<name>A0A7Y4H3B9_9BRAD</name>
<dbReference type="PANTHER" id="PTHR44051">
    <property type="entry name" value="GLUTATHIONE S-TRANSFERASE-RELATED"/>
    <property type="match status" value="1"/>
</dbReference>
<dbReference type="InterPro" id="IPR036249">
    <property type="entry name" value="Thioredoxin-like_sf"/>
</dbReference>
<dbReference type="EMBL" id="JAAVLW010000003">
    <property type="protein sequence ID" value="NOJ46899.1"/>
    <property type="molecule type" value="Genomic_DNA"/>
</dbReference>
<dbReference type="SFLD" id="SFLDS00019">
    <property type="entry name" value="Glutathione_Transferase_(cytos"/>
    <property type="match status" value="1"/>
</dbReference>
<dbReference type="InterPro" id="IPR004046">
    <property type="entry name" value="GST_C"/>
</dbReference>
<evidence type="ECO:0000313" key="4">
    <source>
        <dbReference type="Proteomes" id="UP000528734"/>
    </source>
</evidence>